<evidence type="ECO:0000313" key="3">
    <source>
        <dbReference type="Proteomes" id="UP001231701"/>
    </source>
</evidence>
<dbReference type="InterPro" id="IPR036291">
    <property type="entry name" value="NAD(P)-bd_dom_sf"/>
</dbReference>
<proteinExistence type="predicted"/>
<dbReference type="Pfam" id="PF13460">
    <property type="entry name" value="NAD_binding_10"/>
    <property type="match status" value="1"/>
</dbReference>
<reference evidence="2" key="1">
    <citation type="submission" date="2023-03" db="EMBL/GenBank/DDBJ databases">
        <title>Borrelidin-producing and root-colonizing Streptomyces rochei is a potent biopesticide for soil-borne oomycete-caused plant diseases.</title>
        <authorList>
            <person name="Zhou D."/>
            <person name="Wang X."/>
            <person name="Navarro-Munoz J.C."/>
            <person name="Li W."/>
            <person name="Li J."/>
            <person name="Jiu M."/>
            <person name="Deng S."/>
            <person name="Ye Y."/>
            <person name="Daly P."/>
            <person name="Wei L."/>
        </authorList>
    </citation>
    <scope>NUCLEOTIDE SEQUENCE</scope>
    <source>
        <strain evidence="2">JK1</strain>
    </source>
</reference>
<dbReference type="RefSeq" id="WP_030970155.1">
    <property type="nucleotide sequence ID" value="NZ_CP121271.1"/>
</dbReference>
<evidence type="ECO:0000313" key="2">
    <source>
        <dbReference type="EMBL" id="WMC84335.1"/>
    </source>
</evidence>
<dbReference type="AlphaFoldDB" id="A0AAX3ZBA7"/>
<dbReference type="Gene3D" id="3.40.50.720">
    <property type="entry name" value="NAD(P)-binding Rossmann-like Domain"/>
    <property type="match status" value="1"/>
</dbReference>
<dbReference type="SUPFAM" id="SSF51735">
    <property type="entry name" value="NAD(P)-binding Rossmann-fold domains"/>
    <property type="match status" value="1"/>
</dbReference>
<dbReference type="PANTHER" id="PTHR43162:SF1">
    <property type="entry name" value="PRESTALK A DIFFERENTIATION PROTEIN A"/>
    <property type="match status" value="1"/>
</dbReference>
<evidence type="ECO:0000259" key="1">
    <source>
        <dbReference type="Pfam" id="PF13460"/>
    </source>
</evidence>
<dbReference type="PANTHER" id="PTHR43162">
    <property type="match status" value="1"/>
</dbReference>
<dbReference type="Proteomes" id="UP001231701">
    <property type="component" value="Chromosome"/>
</dbReference>
<dbReference type="Gene3D" id="3.90.25.10">
    <property type="entry name" value="UDP-galactose 4-epimerase, domain 1"/>
    <property type="match status" value="1"/>
</dbReference>
<dbReference type="InterPro" id="IPR051604">
    <property type="entry name" value="Ergot_Alk_Oxidoreductase"/>
</dbReference>
<feature type="domain" description="NAD(P)-binding" evidence="1">
    <location>
        <begin position="11"/>
        <end position="180"/>
    </location>
</feature>
<dbReference type="EMBL" id="CP121271">
    <property type="protein sequence ID" value="WMC84335.1"/>
    <property type="molecule type" value="Genomic_DNA"/>
</dbReference>
<organism evidence="2 3">
    <name type="scientific">Streptomyces rochei</name>
    <name type="common">Streptomyces parvullus</name>
    <dbReference type="NCBI Taxonomy" id="1928"/>
    <lineage>
        <taxon>Bacteria</taxon>
        <taxon>Bacillati</taxon>
        <taxon>Actinomycetota</taxon>
        <taxon>Actinomycetes</taxon>
        <taxon>Kitasatosporales</taxon>
        <taxon>Streptomycetaceae</taxon>
        <taxon>Streptomyces</taxon>
        <taxon>Streptomyces rochei group</taxon>
    </lineage>
</organism>
<accession>A0AAX3ZBA7</accession>
<dbReference type="GeneID" id="90940690"/>
<name>A0AAX3ZBA7_STRRO</name>
<sequence>MSTTGTTLVIGATGTTGSRTVAQLTAAGHRVKAAGRRATPVADAEPVRFDWYSPATHAAALDGVDRVYLVPPLGDSDPAATMLPFLRQARTAGVHRAVLLSSSAIPEGGPAVGTVHRALPGLFAQWAVLRPSWFMQNFTGTHAHARSIRDEGSIWTATESGRVGFIDAEDIAAVAVRALTDEQAPNTDLLLTGPEALGYDDIAAIVTEVTGRPVVHRRLSYEQMRDRLTAQVPVEFAALLAGMDRAIAAGAEDRITDTVLRLTGRPPRTFRALLESETRSGS</sequence>
<gene>
    <name evidence="2" type="ORF">P7W03_01655</name>
</gene>
<dbReference type="InterPro" id="IPR016040">
    <property type="entry name" value="NAD(P)-bd_dom"/>
</dbReference>
<protein>
    <submittedName>
        <fullName evidence="2">NAD(P)H-binding protein</fullName>
    </submittedName>
</protein>